<keyword evidence="1" id="KW-0808">Transferase</keyword>
<name>A0A1H3QP50_9MICO</name>
<accession>A0A1H3QP50</accession>
<dbReference type="EMBL" id="FNPZ01000002">
    <property type="protein sequence ID" value="SDZ14785.1"/>
    <property type="molecule type" value="Genomic_DNA"/>
</dbReference>
<sequence>MTDWDGERYAAIATLQHDLGRRFAAELSPPQGARVLDAGCGDGYVTRLIADRPEVVQVVGFDPSPLMIRKARDDAHPSIDFVEGDVTAFVTTQPFDLAVSLNALHWVVDSVAALSRLREAVHPGAAVVCQFVPEGERPSIEDVALSVATAPAWAPWFEGFSAPHVHRTRGQWRDIAAAAGLVVEEATERDLAWDFGRATAFRTWCALGFTSFTERLPEERRDEFVARVTDEYGRVTGSDQVFRFLQLRLATRRPE</sequence>
<evidence type="ECO:0000313" key="2">
    <source>
        <dbReference type="Proteomes" id="UP000198891"/>
    </source>
</evidence>
<dbReference type="Proteomes" id="UP000198891">
    <property type="component" value="Unassembled WGS sequence"/>
</dbReference>
<dbReference type="GO" id="GO:0032259">
    <property type="term" value="P:methylation"/>
    <property type="evidence" value="ECO:0007669"/>
    <property type="project" value="UniProtKB-KW"/>
</dbReference>
<dbReference type="PANTHER" id="PTHR43861">
    <property type="entry name" value="TRANS-ACONITATE 2-METHYLTRANSFERASE-RELATED"/>
    <property type="match status" value="1"/>
</dbReference>
<protein>
    <submittedName>
        <fullName evidence="1">Trans-aconitate 2-methyltransferase</fullName>
    </submittedName>
</protein>
<dbReference type="Gene3D" id="3.40.50.150">
    <property type="entry name" value="Vaccinia Virus protein VP39"/>
    <property type="match status" value="1"/>
</dbReference>
<dbReference type="Pfam" id="PF13489">
    <property type="entry name" value="Methyltransf_23"/>
    <property type="match status" value="1"/>
</dbReference>
<reference evidence="1 2" key="1">
    <citation type="submission" date="2016-10" db="EMBL/GenBank/DDBJ databases">
        <authorList>
            <person name="de Groot N.N."/>
        </authorList>
    </citation>
    <scope>NUCLEOTIDE SEQUENCE [LARGE SCALE GENOMIC DNA]</scope>
    <source>
        <strain evidence="1 2">CGMCC 4.3491</strain>
    </source>
</reference>
<dbReference type="OrthoDB" id="9795634at2"/>
<evidence type="ECO:0000313" key="1">
    <source>
        <dbReference type="EMBL" id="SDZ14785.1"/>
    </source>
</evidence>
<proteinExistence type="predicted"/>
<dbReference type="SUPFAM" id="SSF53335">
    <property type="entry name" value="S-adenosyl-L-methionine-dependent methyltransferases"/>
    <property type="match status" value="1"/>
</dbReference>
<dbReference type="CDD" id="cd02440">
    <property type="entry name" value="AdoMet_MTases"/>
    <property type="match status" value="1"/>
</dbReference>
<keyword evidence="1" id="KW-0489">Methyltransferase</keyword>
<keyword evidence="2" id="KW-1185">Reference proteome</keyword>
<dbReference type="InterPro" id="IPR029063">
    <property type="entry name" value="SAM-dependent_MTases_sf"/>
</dbReference>
<organism evidence="1 2">
    <name type="scientific">Herbiconiux ginsengi</name>
    <dbReference type="NCBI Taxonomy" id="381665"/>
    <lineage>
        <taxon>Bacteria</taxon>
        <taxon>Bacillati</taxon>
        <taxon>Actinomycetota</taxon>
        <taxon>Actinomycetes</taxon>
        <taxon>Micrococcales</taxon>
        <taxon>Microbacteriaceae</taxon>
        <taxon>Herbiconiux</taxon>
    </lineage>
</organism>
<gene>
    <name evidence="1" type="ORF">SAMN05216554_2635</name>
</gene>
<dbReference type="RefSeq" id="WP_092554344.1">
    <property type="nucleotide sequence ID" value="NZ_FNPZ01000002.1"/>
</dbReference>
<dbReference type="GO" id="GO:0008168">
    <property type="term" value="F:methyltransferase activity"/>
    <property type="evidence" value="ECO:0007669"/>
    <property type="project" value="UniProtKB-KW"/>
</dbReference>
<dbReference type="PANTHER" id="PTHR43861:SF1">
    <property type="entry name" value="TRANS-ACONITATE 2-METHYLTRANSFERASE"/>
    <property type="match status" value="1"/>
</dbReference>
<dbReference type="STRING" id="381665.SAMN05216554_2635"/>
<dbReference type="AlphaFoldDB" id="A0A1H3QP50"/>